<reference evidence="2" key="2">
    <citation type="submission" date="2020-11" db="EMBL/GenBank/DDBJ databases">
        <authorList>
            <person name="Cecchin M."/>
            <person name="Marcolungo L."/>
            <person name="Rossato M."/>
            <person name="Girolomoni L."/>
            <person name="Cosentino E."/>
            <person name="Cuine S."/>
            <person name="Li-Beisson Y."/>
            <person name="Delledonne M."/>
            <person name="Ballottari M."/>
        </authorList>
    </citation>
    <scope>NUCLEOTIDE SEQUENCE</scope>
    <source>
        <strain evidence="2">211/11P</strain>
        <tissue evidence="2">Whole cell</tissue>
    </source>
</reference>
<sequence>MHFLWSPAIWLQHDRLQLAAACTALLLLLLGLSAATAKTLLREKARRYLSMARFFLVTLHRRPVTLHNFQAGVAAEYASHHFERPLQALEMLQLALRAGFSLAAAASLNSIHSAHFTVAPQLASPDPAARHRQPGPGASAAAIPAWRYRFFMWWLRSQLATLELVRLEWEQPVPLLICGFDLTRESAEALLFRRPKGTCLTRLGSEVGGIIVSLRPDGPPQPAEPRKLESYFNSITCAELAGRAYEAEQMWVPDRRLRTQDGSITHVFVPDASLLMHGSLWACLRRMRHTQLLLYASDGHLLPSANAFNQRDARPTRSQLDAWRRKALQQHVESLQAKELAAAARSVGARPAPAAGRAEREQAAATMAAAREQHSDMR</sequence>
<dbReference type="Proteomes" id="UP001055712">
    <property type="component" value="Unassembled WGS sequence"/>
</dbReference>
<dbReference type="OrthoDB" id="512479at2759"/>
<reference evidence="2" key="1">
    <citation type="journal article" date="2019" name="Plant J.">
        <title>Chlorella vulgaris genome assembly and annotation reveals the molecular basis for metabolic acclimation to high light conditions.</title>
        <authorList>
            <person name="Cecchin M."/>
            <person name="Marcolungo L."/>
            <person name="Rossato M."/>
            <person name="Girolomoni L."/>
            <person name="Cosentino E."/>
            <person name="Cuine S."/>
            <person name="Li-Beisson Y."/>
            <person name="Delledonne M."/>
            <person name="Ballottari M."/>
        </authorList>
    </citation>
    <scope>NUCLEOTIDE SEQUENCE</scope>
    <source>
        <strain evidence="2">211/11P</strain>
    </source>
</reference>
<feature type="compositionally biased region" description="Low complexity" evidence="1">
    <location>
        <begin position="345"/>
        <end position="356"/>
    </location>
</feature>
<evidence type="ECO:0000313" key="3">
    <source>
        <dbReference type="Proteomes" id="UP001055712"/>
    </source>
</evidence>
<evidence type="ECO:0000313" key="2">
    <source>
        <dbReference type="EMBL" id="KAI3424959.1"/>
    </source>
</evidence>
<protein>
    <submittedName>
        <fullName evidence="2">Uncharacterized protein</fullName>
    </submittedName>
</protein>
<comment type="caution">
    <text evidence="2">The sequence shown here is derived from an EMBL/GenBank/DDBJ whole genome shotgun (WGS) entry which is preliminary data.</text>
</comment>
<proteinExistence type="predicted"/>
<dbReference type="AlphaFoldDB" id="A0A9D4YTB3"/>
<keyword evidence="3" id="KW-1185">Reference proteome</keyword>
<gene>
    <name evidence="2" type="ORF">D9Q98_008340</name>
</gene>
<feature type="region of interest" description="Disordered" evidence="1">
    <location>
        <begin position="345"/>
        <end position="378"/>
    </location>
</feature>
<name>A0A9D4YTB3_CHLVU</name>
<dbReference type="EMBL" id="SIDB01000012">
    <property type="protein sequence ID" value="KAI3424959.1"/>
    <property type="molecule type" value="Genomic_DNA"/>
</dbReference>
<accession>A0A9D4YTB3</accession>
<organism evidence="2 3">
    <name type="scientific">Chlorella vulgaris</name>
    <name type="common">Green alga</name>
    <dbReference type="NCBI Taxonomy" id="3077"/>
    <lineage>
        <taxon>Eukaryota</taxon>
        <taxon>Viridiplantae</taxon>
        <taxon>Chlorophyta</taxon>
        <taxon>core chlorophytes</taxon>
        <taxon>Trebouxiophyceae</taxon>
        <taxon>Chlorellales</taxon>
        <taxon>Chlorellaceae</taxon>
        <taxon>Chlorella clade</taxon>
        <taxon>Chlorella</taxon>
    </lineage>
</organism>
<evidence type="ECO:0000256" key="1">
    <source>
        <dbReference type="SAM" id="MobiDB-lite"/>
    </source>
</evidence>